<evidence type="ECO:0000313" key="3">
    <source>
        <dbReference type="Proteomes" id="UP001500253"/>
    </source>
</evidence>
<feature type="compositionally biased region" description="Basic and acidic residues" evidence="1">
    <location>
        <begin position="14"/>
        <end position="32"/>
    </location>
</feature>
<proteinExistence type="predicted"/>
<organism evidence="2 3">
    <name type="scientific">Streptomyces cuspidosporus</name>
    <dbReference type="NCBI Taxonomy" id="66882"/>
    <lineage>
        <taxon>Bacteria</taxon>
        <taxon>Bacillati</taxon>
        <taxon>Actinomycetota</taxon>
        <taxon>Actinomycetes</taxon>
        <taxon>Kitasatosporales</taxon>
        <taxon>Streptomycetaceae</taxon>
        <taxon>Streptomyces</taxon>
    </lineage>
</organism>
<dbReference type="Proteomes" id="UP001500253">
    <property type="component" value="Unassembled WGS sequence"/>
</dbReference>
<sequence>MVSRLPGSDLPSPLRRDSAPKCEAGARPHIEPPHYPTASPGRTERTITVRTGASGEDRAVPTAPYPHDA</sequence>
<accession>A0ABN3GZ47</accession>
<name>A0ABN3GZ47_9ACTN</name>
<protein>
    <submittedName>
        <fullName evidence="2">Uncharacterized protein</fullName>
    </submittedName>
</protein>
<evidence type="ECO:0000313" key="2">
    <source>
        <dbReference type="EMBL" id="GAA2364991.1"/>
    </source>
</evidence>
<comment type="caution">
    <text evidence="2">The sequence shown here is derived from an EMBL/GenBank/DDBJ whole genome shotgun (WGS) entry which is preliminary data.</text>
</comment>
<gene>
    <name evidence="2" type="ORF">GCM10010246_66850</name>
</gene>
<evidence type="ECO:0000256" key="1">
    <source>
        <dbReference type="SAM" id="MobiDB-lite"/>
    </source>
</evidence>
<keyword evidence="3" id="KW-1185">Reference proteome</keyword>
<reference evidence="2 3" key="1">
    <citation type="journal article" date="2019" name="Int. J. Syst. Evol. Microbiol.">
        <title>The Global Catalogue of Microorganisms (GCM) 10K type strain sequencing project: providing services to taxonomists for standard genome sequencing and annotation.</title>
        <authorList>
            <consortium name="The Broad Institute Genomics Platform"/>
            <consortium name="The Broad Institute Genome Sequencing Center for Infectious Disease"/>
            <person name="Wu L."/>
            <person name="Ma J."/>
        </authorList>
    </citation>
    <scope>NUCLEOTIDE SEQUENCE [LARGE SCALE GENOMIC DNA]</scope>
    <source>
        <strain evidence="2 3">JCM 4316</strain>
    </source>
</reference>
<feature type="region of interest" description="Disordered" evidence="1">
    <location>
        <begin position="1"/>
        <end position="69"/>
    </location>
</feature>
<dbReference type="EMBL" id="BAAASD010000040">
    <property type="protein sequence ID" value="GAA2364991.1"/>
    <property type="molecule type" value="Genomic_DNA"/>
</dbReference>